<dbReference type="PANTHER" id="PTHR23048:SF0">
    <property type="entry name" value="CALMODULIN LIKE 3"/>
    <property type="match status" value="1"/>
</dbReference>
<feature type="compositionally biased region" description="Gly residues" evidence="2">
    <location>
        <begin position="406"/>
        <end position="417"/>
    </location>
</feature>
<dbReference type="Pfam" id="PF13499">
    <property type="entry name" value="EF-hand_7"/>
    <property type="match status" value="2"/>
</dbReference>
<dbReference type="SMART" id="SM00054">
    <property type="entry name" value="EFh"/>
    <property type="match status" value="4"/>
</dbReference>
<evidence type="ECO:0000256" key="2">
    <source>
        <dbReference type="SAM" id="MobiDB-lite"/>
    </source>
</evidence>
<dbReference type="PROSITE" id="PS50222">
    <property type="entry name" value="EF_HAND_2"/>
    <property type="match status" value="2"/>
</dbReference>
<evidence type="ECO:0000313" key="5">
    <source>
        <dbReference type="Proteomes" id="UP000242457"/>
    </source>
</evidence>
<reference evidence="4 5" key="1">
    <citation type="submission" date="2014-07" db="EMBL/GenBank/DDBJ databases">
        <title>Genomic and transcriptomic analysis on Apis cerana provide comprehensive insights into honey bee biology.</title>
        <authorList>
            <person name="Diao Q."/>
            <person name="Sun L."/>
            <person name="Zheng H."/>
            <person name="Zheng H."/>
            <person name="Xu S."/>
            <person name="Wang S."/>
            <person name="Zeng Z."/>
            <person name="Hu F."/>
            <person name="Su S."/>
            <person name="Wu J."/>
        </authorList>
    </citation>
    <scope>NUCLEOTIDE SEQUENCE [LARGE SCALE GENOMIC DNA]</scope>
    <source>
        <tissue evidence="4">Pupae without intestine</tissue>
    </source>
</reference>
<dbReference type="OrthoDB" id="26525at2759"/>
<dbReference type="Proteomes" id="UP000242457">
    <property type="component" value="Unassembled WGS sequence"/>
</dbReference>
<evidence type="ECO:0000259" key="3">
    <source>
        <dbReference type="PROSITE" id="PS50222"/>
    </source>
</evidence>
<keyword evidence="5" id="KW-1185">Reference proteome</keyword>
<sequence length="548" mass="61647">MVIKLVRSQFAFLFPIQSRKSLSVASLIYRFAATGEIQIEDERVVSDPNPTKKLLRRAFSMFDSTKSGRIEKEKVRTILNTLGHTFDDHELEVLLKQEDEEGSGKLNFDSFYRVACHFQEEDDEALQKELKEAFRLYDKEGNGYIPTSSLREILAALDDQITPDQMDGMIAEIDTDGSGTVDFDGILRGFDRHRKSAAVAPRPLQSSLASNDKTILFKHLARLICKGTVEIFEANGTNHYYEPFRILTAVHTEHNMYTTSIAWVLSGNVASFRRVSHNFAMWRNFKSTGSLPSVGFESVADQTAITRESLFRPRFIENSDMPLLIYILRREGDLIYERIGRKGWKEGEEGQIGRSLYMAFVIGSHYCPVEIARTKSWGIWVIYVGQRNNFHRSAVSSEAILRQKRGGGGSSGGGGDGGGKKSEKTINCHDVWAIRNGSQRQSHRRYVDLYEWMIPDAVSVLALVVVETDLQTPSTVMTVQTEARIYGSIDIAAKSSSNRMDIKPFNGVIRCGVAARAKFHELSLTIDPVIRKTPKSKINRGCTVSQFS</sequence>
<dbReference type="Gene3D" id="1.10.238.10">
    <property type="entry name" value="EF-hand"/>
    <property type="match status" value="2"/>
</dbReference>
<dbReference type="FunFam" id="1.10.238.10:FF:000001">
    <property type="entry name" value="Calmodulin 1"/>
    <property type="match status" value="1"/>
</dbReference>
<feature type="domain" description="EF-hand" evidence="3">
    <location>
        <begin position="50"/>
        <end position="85"/>
    </location>
</feature>
<protein>
    <submittedName>
        <fullName evidence="4">Troponin C</fullName>
    </submittedName>
</protein>
<dbReference type="GO" id="GO:0005509">
    <property type="term" value="F:calcium ion binding"/>
    <property type="evidence" value="ECO:0007669"/>
    <property type="project" value="InterPro"/>
</dbReference>
<dbReference type="PANTHER" id="PTHR23048">
    <property type="entry name" value="MYOSIN LIGHT CHAIN 1, 3"/>
    <property type="match status" value="1"/>
</dbReference>
<dbReference type="InterPro" id="IPR050230">
    <property type="entry name" value="CALM/Myosin/TropC-like"/>
</dbReference>
<dbReference type="AlphaFoldDB" id="A0A2A3E2X9"/>
<keyword evidence="1" id="KW-0677">Repeat</keyword>
<dbReference type="InterPro" id="IPR011992">
    <property type="entry name" value="EF-hand-dom_pair"/>
</dbReference>
<dbReference type="GO" id="GO:0016460">
    <property type="term" value="C:myosin II complex"/>
    <property type="evidence" value="ECO:0007669"/>
    <property type="project" value="TreeGrafter"/>
</dbReference>
<dbReference type="CDD" id="cd00051">
    <property type="entry name" value="EFh"/>
    <property type="match status" value="1"/>
</dbReference>
<dbReference type="InterPro" id="IPR002048">
    <property type="entry name" value="EF_hand_dom"/>
</dbReference>
<feature type="region of interest" description="Disordered" evidence="2">
    <location>
        <begin position="403"/>
        <end position="423"/>
    </location>
</feature>
<accession>A0A2A3E2X9</accession>
<evidence type="ECO:0000313" key="4">
    <source>
        <dbReference type="EMBL" id="PBC26065.1"/>
    </source>
</evidence>
<dbReference type="EMBL" id="KZ288414">
    <property type="protein sequence ID" value="PBC26065.1"/>
    <property type="molecule type" value="Genomic_DNA"/>
</dbReference>
<organism evidence="4 5">
    <name type="scientific">Apis cerana cerana</name>
    <name type="common">Oriental honeybee</name>
    <dbReference type="NCBI Taxonomy" id="94128"/>
    <lineage>
        <taxon>Eukaryota</taxon>
        <taxon>Metazoa</taxon>
        <taxon>Ecdysozoa</taxon>
        <taxon>Arthropoda</taxon>
        <taxon>Hexapoda</taxon>
        <taxon>Insecta</taxon>
        <taxon>Pterygota</taxon>
        <taxon>Neoptera</taxon>
        <taxon>Endopterygota</taxon>
        <taxon>Hymenoptera</taxon>
        <taxon>Apocrita</taxon>
        <taxon>Aculeata</taxon>
        <taxon>Apoidea</taxon>
        <taxon>Anthophila</taxon>
        <taxon>Apidae</taxon>
        <taxon>Apis</taxon>
    </lineage>
</organism>
<proteinExistence type="predicted"/>
<gene>
    <name evidence="4" type="ORF">APICC_08725</name>
</gene>
<name>A0A2A3E2X9_APICC</name>
<feature type="domain" description="EF-hand" evidence="3">
    <location>
        <begin position="125"/>
        <end position="160"/>
    </location>
</feature>
<evidence type="ECO:0000256" key="1">
    <source>
        <dbReference type="ARBA" id="ARBA00022737"/>
    </source>
</evidence>
<dbReference type="SUPFAM" id="SSF47473">
    <property type="entry name" value="EF-hand"/>
    <property type="match status" value="1"/>
</dbReference>
<dbReference type="STRING" id="94128.A0A2A3E2X9"/>